<keyword evidence="1" id="KW-0812">Transmembrane</keyword>
<keyword evidence="1" id="KW-0472">Membrane</keyword>
<keyword evidence="1" id="KW-1133">Transmembrane helix</keyword>
<evidence type="ECO:0000313" key="2">
    <source>
        <dbReference type="EMBL" id="SHE63790.1"/>
    </source>
</evidence>
<organism evidence="2 3">
    <name type="scientific">Modicisalibacter ilicicola DSM 19980</name>
    <dbReference type="NCBI Taxonomy" id="1121942"/>
    <lineage>
        <taxon>Bacteria</taxon>
        <taxon>Pseudomonadati</taxon>
        <taxon>Pseudomonadota</taxon>
        <taxon>Gammaproteobacteria</taxon>
        <taxon>Oceanospirillales</taxon>
        <taxon>Halomonadaceae</taxon>
        <taxon>Modicisalibacter</taxon>
    </lineage>
</organism>
<feature type="transmembrane region" description="Helical" evidence="1">
    <location>
        <begin position="12"/>
        <end position="39"/>
    </location>
</feature>
<dbReference type="STRING" id="1121942.SAMN02745148_00851"/>
<protein>
    <submittedName>
        <fullName evidence="2">Uncharacterized protein</fullName>
    </submittedName>
</protein>
<gene>
    <name evidence="2" type="ORF">SAMN02745148_00851</name>
</gene>
<evidence type="ECO:0000256" key="1">
    <source>
        <dbReference type="SAM" id="Phobius"/>
    </source>
</evidence>
<reference evidence="2 3" key="1">
    <citation type="submission" date="2016-11" db="EMBL/GenBank/DDBJ databases">
        <authorList>
            <person name="Jaros S."/>
            <person name="Januszkiewicz K."/>
            <person name="Wedrychowicz H."/>
        </authorList>
    </citation>
    <scope>NUCLEOTIDE SEQUENCE [LARGE SCALE GENOMIC DNA]</scope>
    <source>
        <strain evidence="2 3">DSM 19980</strain>
    </source>
</reference>
<dbReference type="Proteomes" id="UP000184346">
    <property type="component" value="Unassembled WGS sequence"/>
</dbReference>
<name>A0A1M4V4F8_9GAMM</name>
<dbReference type="EMBL" id="FQUJ01000003">
    <property type="protein sequence ID" value="SHE63790.1"/>
    <property type="molecule type" value="Genomic_DNA"/>
</dbReference>
<dbReference type="RefSeq" id="WP_281247814.1">
    <property type="nucleotide sequence ID" value="NZ_FQUJ01000003.1"/>
</dbReference>
<accession>A0A1M4V4F8</accession>
<keyword evidence="3" id="KW-1185">Reference proteome</keyword>
<dbReference type="AlphaFoldDB" id="A0A1M4V4F8"/>
<sequence>MAEYDPNFKDKSGFMALFLGLVVVVGMSALPATIVWVQYFE</sequence>
<evidence type="ECO:0000313" key="3">
    <source>
        <dbReference type="Proteomes" id="UP000184346"/>
    </source>
</evidence>
<proteinExistence type="predicted"/>